<feature type="domain" description="DDE-1" evidence="1">
    <location>
        <begin position="67"/>
        <end position="146"/>
    </location>
</feature>
<dbReference type="EMBL" id="ABJB010971190">
    <property type="status" value="NOT_ANNOTATED_CDS"/>
    <property type="molecule type" value="Genomic_DNA"/>
</dbReference>
<dbReference type="HOGENOM" id="CLU_1205943_0_0_1"/>
<keyword evidence="4" id="KW-1185">Reference proteome</keyword>
<evidence type="ECO:0000313" key="3">
    <source>
        <dbReference type="EnsemblMetazoa" id="ISCW003253-PA"/>
    </source>
</evidence>
<sequence>MFHKRPADCAREVLDEPAEAGVEDVRGFLATWAEIMTGPLPPPIVEPLAKPDGEIDIFPVTVGELRELELTNVQLRYFPPNATSVIQPLGQGIINSVKSAYKCRVIDKLLLNLEHDRATKIDIYTAIALITESWKTTRTSVIVNCFRHAGFKTSDAEDLSNLELPSQEATPSSWEALRQLGHVSEDSSFRDYLRDDADADIQTTEGTKMGLTPEARGALPIIIIIIAISL</sequence>
<dbReference type="InterPro" id="IPR004875">
    <property type="entry name" value="DDE_SF_endonuclease_dom"/>
</dbReference>
<evidence type="ECO:0000259" key="1">
    <source>
        <dbReference type="Pfam" id="PF03184"/>
    </source>
</evidence>
<dbReference type="VEuPathDB" id="VectorBase:ISCI003253"/>
<evidence type="ECO:0000313" key="4">
    <source>
        <dbReference type="Proteomes" id="UP000001555"/>
    </source>
</evidence>
<dbReference type="EnsemblMetazoa" id="ISCW003253-RA">
    <property type="protein sequence ID" value="ISCW003253-PA"/>
    <property type="gene ID" value="ISCW003253"/>
</dbReference>
<reference evidence="2 4" key="1">
    <citation type="submission" date="2008-03" db="EMBL/GenBank/DDBJ databases">
        <title>Annotation of Ixodes scapularis.</title>
        <authorList>
            <consortium name="Ixodes scapularis Genome Project Consortium"/>
            <person name="Caler E."/>
            <person name="Hannick L.I."/>
            <person name="Bidwell S."/>
            <person name="Joardar V."/>
            <person name="Thiagarajan M."/>
            <person name="Amedeo P."/>
            <person name="Galinsky K.J."/>
            <person name="Schobel S."/>
            <person name="Inman J."/>
            <person name="Hostetler J."/>
            <person name="Miller J."/>
            <person name="Hammond M."/>
            <person name="Megy K."/>
            <person name="Lawson D."/>
            <person name="Kodira C."/>
            <person name="Sutton G."/>
            <person name="Meyer J."/>
            <person name="Hill C.A."/>
            <person name="Birren B."/>
            <person name="Nene V."/>
            <person name="Collins F."/>
            <person name="Alarcon-Chaidez F."/>
            <person name="Wikel S."/>
            <person name="Strausberg R."/>
        </authorList>
    </citation>
    <scope>NUCLEOTIDE SEQUENCE [LARGE SCALE GENOMIC DNA]</scope>
    <source>
        <strain evidence="4">Wikel</strain>
        <strain evidence="2">Wikel colony</strain>
    </source>
</reference>
<dbReference type="GO" id="GO:0003676">
    <property type="term" value="F:nucleic acid binding"/>
    <property type="evidence" value="ECO:0007669"/>
    <property type="project" value="InterPro"/>
</dbReference>
<gene>
    <name evidence="2" type="ORF">IscW_ISCW003253</name>
</gene>
<dbReference type="PaxDb" id="6945-B7PAF0"/>
<dbReference type="EMBL" id="DS671064">
    <property type="protein sequence ID" value="EEC03572.1"/>
    <property type="molecule type" value="Genomic_DNA"/>
</dbReference>
<dbReference type="EMBL" id="ABJB010645620">
    <property type="status" value="NOT_ANNOTATED_CDS"/>
    <property type="molecule type" value="Genomic_DNA"/>
</dbReference>
<dbReference type="Pfam" id="PF03184">
    <property type="entry name" value="DDE_1"/>
    <property type="match status" value="1"/>
</dbReference>
<dbReference type="VEuPathDB" id="VectorBase:ISCW003253"/>
<name>B7PAF0_IXOSC</name>
<dbReference type="AlphaFoldDB" id="B7PAF0"/>
<accession>B7PAF0</accession>
<organism>
    <name type="scientific">Ixodes scapularis</name>
    <name type="common">Black-legged tick</name>
    <name type="synonym">Deer tick</name>
    <dbReference type="NCBI Taxonomy" id="6945"/>
    <lineage>
        <taxon>Eukaryota</taxon>
        <taxon>Metazoa</taxon>
        <taxon>Ecdysozoa</taxon>
        <taxon>Arthropoda</taxon>
        <taxon>Chelicerata</taxon>
        <taxon>Arachnida</taxon>
        <taxon>Acari</taxon>
        <taxon>Parasitiformes</taxon>
        <taxon>Ixodida</taxon>
        <taxon>Ixodoidea</taxon>
        <taxon>Ixodidae</taxon>
        <taxon>Ixodinae</taxon>
        <taxon>Ixodes</taxon>
    </lineage>
</organism>
<dbReference type="Proteomes" id="UP000001555">
    <property type="component" value="Unassembled WGS sequence"/>
</dbReference>
<protein>
    <submittedName>
        <fullName evidence="2 3">Centromere protein B, putative</fullName>
    </submittedName>
</protein>
<dbReference type="STRING" id="6945.B7PAF0"/>
<evidence type="ECO:0000313" key="2">
    <source>
        <dbReference type="EMBL" id="EEC03572.1"/>
    </source>
</evidence>
<proteinExistence type="predicted"/>
<reference evidence="3" key="2">
    <citation type="submission" date="2020-05" db="UniProtKB">
        <authorList>
            <consortium name="EnsemblMetazoa"/>
        </authorList>
    </citation>
    <scope>IDENTIFICATION</scope>
    <source>
        <strain evidence="3">wikel</strain>
    </source>
</reference>
<dbReference type="InParanoid" id="B7PAF0"/>